<keyword evidence="8" id="KW-1185">Reference proteome</keyword>
<dbReference type="AlphaFoldDB" id="A0A8S2B2M8"/>
<dbReference type="PROSITE" id="PS51005">
    <property type="entry name" value="NAC"/>
    <property type="match status" value="1"/>
</dbReference>
<dbReference type="SUPFAM" id="SSF101941">
    <property type="entry name" value="NAC domain"/>
    <property type="match status" value="1"/>
</dbReference>
<evidence type="ECO:0000256" key="3">
    <source>
        <dbReference type="ARBA" id="ARBA00023163"/>
    </source>
</evidence>
<protein>
    <recommendedName>
        <fullName evidence="6">NAC domain-containing protein</fullName>
    </recommendedName>
</protein>
<evidence type="ECO:0000313" key="8">
    <source>
        <dbReference type="Proteomes" id="UP000682877"/>
    </source>
</evidence>
<feature type="compositionally biased region" description="Basic residues" evidence="5">
    <location>
        <begin position="199"/>
        <end position="211"/>
    </location>
</feature>
<feature type="compositionally biased region" description="Basic and acidic residues" evidence="5">
    <location>
        <begin position="185"/>
        <end position="195"/>
    </location>
</feature>
<dbReference type="InterPro" id="IPR036093">
    <property type="entry name" value="NAC_dom_sf"/>
</dbReference>
<evidence type="ECO:0000256" key="1">
    <source>
        <dbReference type="ARBA" id="ARBA00023015"/>
    </source>
</evidence>
<evidence type="ECO:0000259" key="6">
    <source>
        <dbReference type="PROSITE" id="PS51005"/>
    </source>
</evidence>
<keyword evidence="3" id="KW-0804">Transcription</keyword>
<dbReference type="Gene3D" id="2.170.150.80">
    <property type="entry name" value="NAC domain"/>
    <property type="match status" value="1"/>
</dbReference>
<feature type="region of interest" description="Disordered" evidence="5">
    <location>
        <begin position="182"/>
        <end position="211"/>
    </location>
</feature>
<keyword evidence="1" id="KW-0805">Transcription regulation</keyword>
<sequence>MSNGYDSEEDGGFHFDPSDQEIIDYLMWKERGEPCGNFIVEKDVYAKEPWLLDHTNDPFFNEDEWYYFGIRTQISERKISCGKNVKRKIMGDNNDGIDRGYWRLNGNTNIIDEKTGMIIGVNQSLTFHKGNNDNNTKKQKRGYGSSANVTGSESRWIMNEFVLPSKADTFQKLVVCKIKKKNNPTKKDDDHHHEAAFSLKKKNGRNGRTKRCYGKLPNQGLCWNRFSST</sequence>
<organism evidence="7 8">
    <name type="scientific">Arabidopsis arenosa</name>
    <name type="common">Sand rock-cress</name>
    <name type="synonym">Cardaminopsis arenosa</name>
    <dbReference type="NCBI Taxonomy" id="38785"/>
    <lineage>
        <taxon>Eukaryota</taxon>
        <taxon>Viridiplantae</taxon>
        <taxon>Streptophyta</taxon>
        <taxon>Embryophyta</taxon>
        <taxon>Tracheophyta</taxon>
        <taxon>Spermatophyta</taxon>
        <taxon>Magnoliopsida</taxon>
        <taxon>eudicotyledons</taxon>
        <taxon>Gunneridae</taxon>
        <taxon>Pentapetalae</taxon>
        <taxon>rosids</taxon>
        <taxon>malvids</taxon>
        <taxon>Brassicales</taxon>
        <taxon>Brassicaceae</taxon>
        <taxon>Camelineae</taxon>
        <taxon>Arabidopsis</taxon>
    </lineage>
</organism>
<proteinExistence type="predicted"/>
<keyword evidence="2" id="KW-0238">DNA-binding</keyword>
<name>A0A8S2B2M8_ARAAE</name>
<gene>
    <name evidence="7" type="ORF">AARE701A_LOCUS20800</name>
</gene>
<dbReference type="Pfam" id="PF02365">
    <property type="entry name" value="NAM"/>
    <property type="match status" value="1"/>
</dbReference>
<dbReference type="PANTHER" id="PTHR31719:SF94">
    <property type="entry name" value="PROTEIN ATAF2"/>
    <property type="match status" value="1"/>
</dbReference>
<feature type="domain" description="NAC" evidence="6">
    <location>
        <begin position="9"/>
        <end position="181"/>
    </location>
</feature>
<dbReference type="GO" id="GO:0003677">
    <property type="term" value="F:DNA binding"/>
    <property type="evidence" value="ECO:0007669"/>
    <property type="project" value="UniProtKB-KW"/>
</dbReference>
<evidence type="ECO:0000256" key="5">
    <source>
        <dbReference type="SAM" id="MobiDB-lite"/>
    </source>
</evidence>
<evidence type="ECO:0000256" key="4">
    <source>
        <dbReference type="ARBA" id="ARBA00023242"/>
    </source>
</evidence>
<dbReference type="GO" id="GO:0006355">
    <property type="term" value="P:regulation of DNA-templated transcription"/>
    <property type="evidence" value="ECO:0007669"/>
    <property type="project" value="InterPro"/>
</dbReference>
<accession>A0A8S2B2M8</accession>
<dbReference type="EMBL" id="LR999458">
    <property type="protein sequence ID" value="CAE6225452.1"/>
    <property type="molecule type" value="Genomic_DNA"/>
</dbReference>
<reference evidence="7" key="1">
    <citation type="submission" date="2021-01" db="EMBL/GenBank/DDBJ databases">
        <authorList>
            <person name="Bezrukov I."/>
        </authorList>
    </citation>
    <scope>NUCLEOTIDE SEQUENCE</scope>
</reference>
<dbReference type="InterPro" id="IPR003441">
    <property type="entry name" value="NAC-dom"/>
</dbReference>
<evidence type="ECO:0000313" key="7">
    <source>
        <dbReference type="EMBL" id="CAE6225452.1"/>
    </source>
</evidence>
<dbReference type="PANTHER" id="PTHR31719">
    <property type="entry name" value="NAC TRANSCRIPTION FACTOR 56"/>
    <property type="match status" value="1"/>
</dbReference>
<dbReference type="Proteomes" id="UP000682877">
    <property type="component" value="Chromosome 8"/>
</dbReference>
<evidence type="ECO:0000256" key="2">
    <source>
        <dbReference type="ARBA" id="ARBA00023125"/>
    </source>
</evidence>
<keyword evidence="4" id="KW-0539">Nucleus</keyword>